<protein>
    <recommendedName>
        <fullName evidence="13">tRNA-splicing ligase RtcB</fullName>
        <ecNumber evidence="13">6.5.1.-</ecNumber>
    </recommendedName>
</protein>
<evidence type="ECO:0000256" key="8">
    <source>
        <dbReference type="ARBA" id="ARBA00047746"/>
    </source>
</evidence>
<name>A0A0B6WWV6_9BACT</name>
<dbReference type="PANTHER" id="PTHR11118">
    <property type="entry name" value="RNA-SPLICING LIGASE RTCB HOMOLOG"/>
    <property type="match status" value="1"/>
</dbReference>
<keyword evidence="5" id="KW-0692">RNA repair</keyword>
<feature type="binding site" evidence="12">
    <location>
        <position position="243"/>
    </location>
    <ligand>
        <name>Mn(2+)</name>
        <dbReference type="ChEBI" id="CHEBI:29035"/>
        <label>2</label>
    </ligand>
</feature>
<evidence type="ECO:0000256" key="5">
    <source>
        <dbReference type="ARBA" id="ARBA00022800"/>
    </source>
</evidence>
<feature type="binding site" evidence="11">
    <location>
        <position position="390"/>
    </location>
    <ligand>
        <name>GMP</name>
        <dbReference type="ChEBI" id="CHEBI:58115"/>
    </ligand>
</feature>
<keyword evidence="15" id="KW-1185">Reference proteome</keyword>
<dbReference type="InterPro" id="IPR036025">
    <property type="entry name" value="RtcB-like_sf"/>
</dbReference>
<evidence type="ECO:0000256" key="12">
    <source>
        <dbReference type="PIRSR" id="PIRSR601233-3"/>
    </source>
</evidence>
<gene>
    <name evidence="13" type="primary">rtcB</name>
    <name evidence="14" type="ORF">PYK22_00774</name>
</gene>
<keyword evidence="6 11" id="KW-0342">GTP-binding</keyword>
<proteinExistence type="inferred from homology"/>
<dbReference type="STRING" id="454194.PYK22_00774"/>
<keyword evidence="3 12" id="KW-0479">Metal-binding</keyword>
<dbReference type="EMBL" id="CBXV010000003">
    <property type="protein sequence ID" value="CDM64779.1"/>
    <property type="molecule type" value="Genomic_DNA"/>
</dbReference>
<feature type="binding site" evidence="11">
    <location>
        <begin position="383"/>
        <end position="386"/>
    </location>
    <ligand>
        <name>GMP</name>
        <dbReference type="ChEBI" id="CHEBI:58115"/>
    </ligand>
</feature>
<evidence type="ECO:0000256" key="3">
    <source>
        <dbReference type="ARBA" id="ARBA00022723"/>
    </source>
</evidence>
<feature type="binding site" evidence="12">
    <location>
        <position position="212"/>
    </location>
    <ligand>
        <name>Mn(2+)</name>
        <dbReference type="ChEBI" id="CHEBI:29035"/>
        <label>1</label>
    </ligand>
</feature>
<dbReference type="AlphaFoldDB" id="A0A0B6WWV6"/>
<keyword evidence="7 12" id="KW-0464">Manganese</keyword>
<feature type="binding site" evidence="11">
    <location>
        <begin position="334"/>
        <end position="335"/>
    </location>
    <ligand>
        <name>GMP</name>
        <dbReference type="ChEBI" id="CHEBI:58115"/>
    </ligand>
</feature>
<dbReference type="PANTHER" id="PTHR11118:SF1">
    <property type="entry name" value="RNA-SPLICING LIGASE RTCB HOMOLOG"/>
    <property type="match status" value="1"/>
</dbReference>
<dbReference type="FunFam" id="3.90.1860.10:FF:000001">
    <property type="entry name" value="tRNA-splicing ligase RtcB homolog"/>
    <property type="match status" value="1"/>
</dbReference>
<dbReference type="GO" id="GO:0005525">
    <property type="term" value="F:GTP binding"/>
    <property type="evidence" value="ECO:0007669"/>
    <property type="project" value="UniProtKB-KW"/>
</dbReference>
<dbReference type="GO" id="GO:0170057">
    <property type="term" value="F:RNA ligase (GTP) activity"/>
    <property type="evidence" value="ECO:0007669"/>
    <property type="project" value="UniProtKB-EC"/>
</dbReference>
<reference evidence="14 15" key="1">
    <citation type="submission" date="2013-12" db="EMBL/GenBank/DDBJ databases">
        <authorList>
            <person name="Stott M."/>
        </authorList>
    </citation>
    <scope>NUCLEOTIDE SEQUENCE [LARGE SCALE GENOMIC DNA]</scope>
    <source>
        <strain evidence="14 15">K22</strain>
    </source>
</reference>
<accession>A0A0B6WWV6</accession>
<evidence type="ECO:0000256" key="9">
    <source>
        <dbReference type="ARBA" id="ARBA00049514"/>
    </source>
</evidence>
<evidence type="ECO:0000256" key="6">
    <source>
        <dbReference type="ARBA" id="ARBA00023134"/>
    </source>
</evidence>
<comment type="similarity">
    <text evidence="1 13">Belongs to the RtcB family.</text>
</comment>
<dbReference type="GO" id="GO:0046872">
    <property type="term" value="F:metal ion binding"/>
    <property type="evidence" value="ECO:0007669"/>
    <property type="project" value="UniProtKB-UniRule"/>
</dbReference>
<keyword evidence="2 13" id="KW-0436">Ligase</keyword>
<feature type="binding site" evidence="11">
    <location>
        <position position="487"/>
    </location>
    <ligand>
        <name>GMP</name>
        <dbReference type="ChEBI" id="CHEBI:58115"/>
    </ligand>
</feature>
<dbReference type="GO" id="GO:0006396">
    <property type="term" value="P:RNA processing"/>
    <property type="evidence" value="ECO:0007669"/>
    <property type="project" value="InterPro"/>
</dbReference>
<sequence>MAEFRVPTKRDLRRIGDFCYEVPASFWDRMRVPARLYASETILDQILQDKSLAQLVNMATLPGVLLHSIAMPDVHQGYGFPVGGVLAADTEEGIVSPGGVGYDINCGVRLLLSDMQRQDFDKRATVQLVERLMRTIPVGTGEGSPIKITKRELDQVAREGAHWAVRQGYGEPSDIEHIEDRGRMDEADPDCVSDRAKERGYVQLGSIGSGNHFLEVQYVDRLFDQQAAQSFGLAENQIVILIHTGSRGYGHQICTDYVRIALESAARYGISLVDPELACVPFSSPEGQRYYRAMRCAMNFAWANRQIITHFVRQVWKDLYGTERRLRILYDVVHNTAKVESFEIEGRRVKAVVHRKGATRALGPNHALTPTPYKHIGQPVIIPGSMGTASYVLVGQSFDDTNFFNSTCHGAGRRMSRHQAKKKIFGEKIDLRDALEQEGIIARSQSKAGLAEEAPFAYKDVDEVVEVVEYAGMARRVARLRPIGVIKG</sequence>
<feature type="binding site" evidence="11">
    <location>
        <begin position="211"/>
        <end position="215"/>
    </location>
    <ligand>
        <name>GMP</name>
        <dbReference type="ChEBI" id="CHEBI:58115"/>
    </ligand>
</feature>
<evidence type="ECO:0000256" key="2">
    <source>
        <dbReference type="ARBA" id="ARBA00022598"/>
    </source>
</evidence>
<dbReference type="OrthoDB" id="9802323at2"/>
<evidence type="ECO:0000256" key="11">
    <source>
        <dbReference type="PIRSR" id="PIRSR601233-2"/>
    </source>
</evidence>
<feature type="binding site" evidence="11">
    <location>
        <begin position="409"/>
        <end position="412"/>
    </location>
    <ligand>
        <name>GMP</name>
        <dbReference type="ChEBI" id="CHEBI:58115"/>
    </ligand>
</feature>
<dbReference type="RefSeq" id="WP_041974660.1">
    <property type="nucleotide sequence ID" value="NZ_CBXV010000003.1"/>
</dbReference>
<comment type="catalytic activity">
    <reaction evidence="9">
        <text>a 3'-end 2',3'-cyclophospho-ribonucleotide-RNA + a 5'-end dephospho-ribonucleoside-RNA + GTP + H2O = a ribonucleotidyl-ribonucleotide-RNA + GMP + diphosphate + H(+)</text>
        <dbReference type="Rhea" id="RHEA:68080"/>
        <dbReference type="Rhea" id="RHEA-COMP:10464"/>
        <dbReference type="Rhea" id="RHEA-COMP:13936"/>
        <dbReference type="Rhea" id="RHEA-COMP:17355"/>
        <dbReference type="ChEBI" id="CHEBI:15377"/>
        <dbReference type="ChEBI" id="CHEBI:15378"/>
        <dbReference type="ChEBI" id="CHEBI:33019"/>
        <dbReference type="ChEBI" id="CHEBI:37565"/>
        <dbReference type="ChEBI" id="CHEBI:58115"/>
        <dbReference type="ChEBI" id="CHEBI:83064"/>
        <dbReference type="ChEBI" id="CHEBI:138284"/>
        <dbReference type="ChEBI" id="CHEBI:173118"/>
        <dbReference type="EC" id="6.5.1.8"/>
    </reaction>
</comment>
<evidence type="ECO:0000256" key="13">
    <source>
        <dbReference type="RuleBase" id="RU371113"/>
    </source>
</evidence>
<keyword evidence="4 11" id="KW-0547">Nucleotide-binding</keyword>
<reference evidence="14 15" key="2">
    <citation type="submission" date="2015-01" db="EMBL/GenBank/DDBJ databases">
        <title>Complete genome sequence of Pyrinomonas methylaliphatogenes type strain K22T.</title>
        <authorList>
            <person name="Lee K.C.Y."/>
            <person name="Power J.F."/>
            <person name="Dunfield P.F."/>
            <person name="Morgan X.C."/>
            <person name="Huttenhower C."/>
            <person name="Stott M.B."/>
        </authorList>
    </citation>
    <scope>NUCLEOTIDE SEQUENCE [LARGE SCALE GENOMIC DNA]</scope>
    <source>
        <strain evidence="14 15">K22</strain>
    </source>
</reference>
<dbReference type="GO" id="GO:0042245">
    <property type="term" value="P:RNA repair"/>
    <property type="evidence" value="ECO:0007669"/>
    <property type="project" value="UniProtKB-KW"/>
</dbReference>
<feature type="binding site" evidence="12">
    <location>
        <position position="334"/>
    </location>
    <ligand>
        <name>Mn(2+)</name>
        <dbReference type="ChEBI" id="CHEBI:29035"/>
        <label>2</label>
    </ligand>
</feature>
<evidence type="ECO:0000313" key="14">
    <source>
        <dbReference type="EMBL" id="CDM64779.1"/>
    </source>
</evidence>
<dbReference type="Pfam" id="PF01139">
    <property type="entry name" value="RtcB"/>
    <property type="match status" value="1"/>
</dbReference>
<dbReference type="SUPFAM" id="SSF103365">
    <property type="entry name" value="Hypothetical protein PH1602"/>
    <property type="match status" value="1"/>
</dbReference>
<evidence type="ECO:0000256" key="10">
    <source>
        <dbReference type="PIRSR" id="PIRSR601233-1"/>
    </source>
</evidence>
<dbReference type="GO" id="GO:0003972">
    <property type="term" value="F:RNA ligase (ATP) activity"/>
    <property type="evidence" value="ECO:0007669"/>
    <property type="project" value="TreeGrafter"/>
</dbReference>
<dbReference type="Proteomes" id="UP000031518">
    <property type="component" value="Unassembled WGS sequence"/>
</dbReference>
<dbReference type="EC" id="6.5.1.-" evidence="13"/>
<evidence type="ECO:0000256" key="1">
    <source>
        <dbReference type="ARBA" id="ARBA00008071"/>
    </source>
</evidence>
<comment type="catalytic activity">
    <reaction evidence="8">
        <text>a 3'-end 3'-phospho-ribonucleotide-RNA + a 5'-end dephospho-ribonucleoside-RNA + GTP = a ribonucleotidyl-ribonucleotide-RNA + GMP + diphosphate</text>
        <dbReference type="Rhea" id="RHEA:68076"/>
        <dbReference type="Rhea" id="RHEA-COMP:10463"/>
        <dbReference type="Rhea" id="RHEA-COMP:13936"/>
        <dbReference type="Rhea" id="RHEA-COMP:17355"/>
        <dbReference type="ChEBI" id="CHEBI:33019"/>
        <dbReference type="ChEBI" id="CHEBI:37565"/>
        <dbReference type="ChEBI" id="CHEBI:58115"/>
        <dbReference type="ChEBI" id="CHEBI:83062"/>
        <dbReference type="ChEBI" id="CHEBI:138284"/>
        <dbReference type="ChEBI" id="CHEBI:173118"/>
        <dbReference type="EC" id="6.5.1.8"/>
    </reaction>
</comment>
<evidence type="ECO:0000313" key="15">
    <source>
        <dbReference type="Proteomes" id="UP000031518"/>
    </source>
</evidence>
<feature type="binding site" evidence="12">
    <location>
        <position position="103"/>
    </location>
    <ligand>
        <name>Mn(2+)</name>
        <dbReference type="ChEBI" id="CHEBI:29035"/>
        <label>1</label>
    </ligand>
</feature>
<comment type="cofactor">
    <cofactor evidence="12 13">
        <name>Mn(2+)</name>
        <dbReference type="ChEBI" id="CHEBI:29035"/>
    </cofactor>
    <text evidence="12 13">Binds 2 manganese ions per subunit.</text>
</comment>
<organism evidence="14 15">
    <name type="scientific">Pyrinomonas methylaliphatogenes</name>
    <dbReference type="NCBI Taxonomy" id="454194"/>
    <lineage>
        <taxon>Bacteria</taxon>
        <taxon>Pseudomonadati</taxon>
        <taxon>Acidobacteriota</taxon>
        <taxon>Blastocatellia</taxon>
        <taxon>Blastocatellales</taxon>
        <taxon>Pyrinomonadaceae</taxon>
        <taxon>Pyrinomonas</taxon>
    </lineage>
</organism>
<feature type="active site" description="GMP-histidine intermediate" evidence="10">
    <location>
        <position position="409"/>
    </location>
</feature>
<evidence type="ECO:0000256" key="7">
    <source>
        <dbReference type="ARBA" id="ARBA00023211"/>
    </source>
</evidence>
<dbReference type="InterPro" id="IPR001233">
    <property type="entry name" value="RtcB"/>
</dbReference>
<comment type="subunit">
    <text evidence="13">Monomer.</text>
</comment>
<dbReference type="Gene3D" id="3.90.1860.10">
    <property type="entry name" value="tRNA-splicing ligase RtcB"/>
    <property type="match status" value="1"/>
</dbReference>
<evidence type="ECO:0000256" key="4">
    <source>
        <dbReference type="ARBA" id="ARBA00022741"/>
    </source>
</evidence>